<dbReference type="EMBL" id="JAAXOT010000006">
    <property type="protein sequence ID" value="NKY57347.1"/>
    <property type="molecule type" value="Genomic_DNA"/>
</dbReference>
<keyword evidence="2" id="KW-0472">Membrane</keyword>
<evidence type="ECO:0000313" key="4">
    <source>
        <dbReference type="Proteomes" id="UP000570678"/>
    </source>
</evidence>
<feature type="transmembrane region" description="Helical" evidence="2">
    <location>
        <begin position="152"/>
        <end position="171"/>
    </location>
</feature>
<feature type="region of interest" description="Disordered" evidence="1">
    <location>
        <begin position="519"/>
        <end position="540"/>
    </location>
</feature>
<feature type="transmembrane region" description="Helical" evidence="2">
    <location>
        <begin position="92"/>
        <end position="111"/>
    </location>
</feature>
<evidence type="ECO:0000256" key="2">
    <source>
        <dbReference type="SAM" id="Phobius"/>
    </source>
</evidence>
<keyword evidence="2" id="KW-1133">Transmembrane helix</keyword>
<evidence type="ECO:0000313" key="3">
    <source>
        <dbReference type="EMBL" id="NKY57347.1"/>
    </source>
</evidence>
<dbReference type="Gene3D" id="3.40.50.1820">
    <property type="entry name" value="alpha/beta hydrolase"/>
    <property type="match status" value="1"/>
</dbReference>
<dbReference type="PANTHER" id="PTHR33428:SF14">
    <property type="entry name" value="CARBOXYLESTERASE TYPE B DOMAIN-CONTAINING PROTEIN"/>
    <property type="match status" value="1"/>
</dbReference>
<feature type="transmembrane region" description="Helical" evidence="2">
    <location>
        <begin position="60"/>
        <end position="85"/>
    </location>
</feature>
<keyword evidence="4" id="KW-1185">Reference proteome</keyword>
<feature type="transmembrane region" description="Helical" evidence="2">
    <location>
        <begin position="117"/>
        <end position="140"/>
    </location>
</feature>
<protein>
    <submittedName>
        <fullName evidence="3">Alpha/beta hydrolase</fullName>
    </submittedName>
</protein>
<keyword evidence="2" id="KW-0812">Transmembrane</keyword>
<accession>A0A846YEQ2</accession>
<dbReference type="RefSeq" id="WP_062976127.1">
    <property type="nucleotide sequence ID" value="NZ_JAAXOT010000006.1"/>
</dbReference>
<dbReference type="InterPro" id="IPR029058">
    <property type="entry name" value="AB_hydrolase_fold"/>
</dbReference>
<sequence>MGNEVEHNETGRRSAGPGARAKQRRAMWLGAAAGVVIVSAVLVGWSVADQILPGMAGVVALSAALDIAIAFGAAAVLTLVVWAVLRRRVRWFSLYLWVVSAGLILLSTRGAGTSATAWYLTVASAVVGASLVGAGAGMLLCRDTSRMPRRPIAVSAVGILVFCLPGSWLVAGGQPAPSADAVVAGVDGGAPGPLAVETAVYGSGTDRRAPYDSAGVDLRTEPVDASAIVSGWDDRRVRHWGFDADRFPLNAQVWYPVSDLPAPLVLIVHGNSSAATASEAGFGYLGRYLASHGFVVAALDENFLNTGPLDRSGGLGGVDHARGWLILEHLKVWQDWAGEPGHRLGSRVDMSRIGLAGHSRGGEAITTADELNAGAEAPGFAIRSLFALAPTEGLYEPQAVRSADTDYVVLQGAQDADVIGFGGLDQWARVAVGDGVAGLKGAVIVEGLNHAQFNSRWGSYDIGNGLPKHFIDTGRLVSAKQQQHIAAAWALATFRATLGDDPAARAALITALTAPRDADRPRSARRAITSGTTPAAEVTSAGDGEFQEVPLPLRGAPGAEIVHSVRWEAGDAAPTVTARFPGGVDLGVARLVFDAGSRLQPVDVRIRVTDTAGRTATLPAAVRVGGPLDTEYLRWEWMQPVAATQPLPQTYAVEVSPEVMHAAGVNPTAVSSVDLVFPADTAGSVLLGPIGLRPE</sequence>
<evidence type="ECO:0000256" key="1">
    <source>
        <dbReference type="SAM" id="MobiDB-lite"/>
    </source>
</evidence>
<reference evidence="3 4" key="1">
    <citation type="submission" date="2020-04" db="EMBL/GenBank/DDBJ databases">
        <title>MicrobeNet Type strains.</title>
        <authorList>
            <person name="Nicholson A.C."/>
        </authorList>
    </citation>
    <scope>NUCLEOTIDE SEQUENCE [LARGE SCALE GENOMIC DNA]</scope>
    <source>
        <strain evidence="3 4">JCM 3332</strain>
    </source>
</reference>
<dbReference type="SUPFAM" id="SSF53474">
    <property type="entry name" value="alpha/beta-Hydrolases"/>
    <property type="match status" value="1"/>
</dbReference>
<organism evidence="3 4">
    <name type="scientific">Nocardia flavorosea</name>
    <dbReference type="NCBI Taxonomy" id="53429"/>
    <lineage>
        <taxon>Bacteria</taxon>
        <taxon>Bacillati</taxon>
        <taxon>Actinomycetota</taxon>
        <taxon>Actinomycetes</taxon>
        <taxon>Mycobacteriales</taxon>
        <taxon>Nocardiaceae</taxon>
        <taxon>Nocardia</taxon>
    </lineage>
</organism>
<name>A0A846YEQ2_9NOCA</name>
<gene>
    <name evidence="3" type="ORF">HGA15_14520</name>
</gene>
<comment type="caution">
    <text evidence="3">The sequence shown here is derived from an EMBL/GenBank/DDBJ whole genome shotgun (WGS) entry which is preliminary data.</text>
</comment>
<dbReference type="GO" id="GO:0016787">
    <property type="term" value="F:hydrolase activity"/>
    <property type="evidence" value="ECO:0007669"/>
    <property type="project" value="UniProtKB-KW"/>
</dbReference>
<dbReference type="PANTHER" id="PTHR33428">
    <property type="entry name" value="CHLOROPHYLLASE-2, CHLOROPLASTIC"/>
    <property type="match status" value="1"/>
</dbReference>
<proteinExistence type="predicted"/>
<dbReference type="Proteomes" id="UP000570678">
    <property type="component" value="Unassembled WGS sequence"/>
</dbReference>
<dbReference type="AlphaFoldDB" id="A0A846YEQ2"/>
<keyword evidence="3" id="KW-0378">Hydrolase</keyword>
<feature type="transmembrane region" description="Helical" evidence="2">
    <location>
        <begin position="26"/>
        <end position="48"/>
    </location>
</feature>